<sequence length="204" mass="22588">MPSKPKKGVTGDSEIISAVNVCLNNFFKAFSCGCDCSSSISKLSDQINNCKSLIETQTTLISLLQQDITFLKNELHKVRSTSPMSRMQKTTTSDNRRLSLAAKTYEEKNLIATFSRSADAFNTDREDPNKNHRYSSLRATAIILDGGDESSVSSDADNTARPKSSNRQDVTDVESYNYGQNGACSLFSQPFEQYEDLNKHLDAT</sequence>
<organism evidence="2 3">
    <name type="scientific">Zophobas morio</name>
    <dbReference type="NCBI Taxonomy" id="2755281"/>
    <lineage>
        <taxon>Eukaryota</taxon>
        <taxon>Metazoa</taxon>
        <taxon>Ecdysozoa</taxon>
        <taxon>Arthropoda</taxon>
        <taxon>Hexapoda</taxon>
        <taxon>Insecta</taxon>
        <taxon>Pterygota</taxon>
        <taxon>Neoptera</taxon>
        <taxon>Endopterygota</taxon>
        <taxon>Coleoptera</taxon>
        <taxon>Polyphaga</taxon>
        <taxon>Cucujiformia</taxon>
        <taxon>Tenebrionidae</taxon>
        <taxon>Zophobas</taxon>
    </lineage>
</organism>
<dbReference type="Proteomes" id="UP001168821">
    <property type="component" value="Unassembled WGS sequence"/>
</dbReference>
<evidence type="ECO:0000313" key="2">
    <source>
        <dbReference type="EMBL" id="KAJ3659821.1"/>
    </source>
</evidence>
<comment type="caution">
    <text evidence="2">The sequence shown here is derived from an EMBL/GenBank/DDBJ whole genome shotgun (WGS) entry which is preliminary data.</text>
</comment>
<evidence type="ECO:0000313" key="3">
    <source>
        <dbReference type="Proteomes" id="UP001168821"/>
    </source>
</evidence>
<gene>
    <name evidence="2" type="ORF">Zmor_011489</name>
</gene>
<dbReference type="AlphaFoldDB" id="A0AA38IR71"/>
<dbReference type="EMBL" id="JALNTZ010000003">
    <property type="protein sequence ID" value="KAJ3659821.1"/>
    <property type="molecule type" value="Genomic_DNA"/>
</dbReference>
<proteinExistence type="predicted"/>
<accession>A0AA38IR71</accession>
<reference evidence="2" key="1">
    <citation type="journal article" date="2023" name="G3 (Bethesda)">
        <title>Whole genome assemblies of Zophobas morio and Tenebrio molitor.</title>
        <authorList>
            <person name="Kaur S."/>
            <person name="Stinson S.A."/>
            <person name="diCenzo G.C."/>
        </authorList>
    </citation>
    <scope>NUCLEOTIDE SEQUENCE</scope>
    <source>
        <strain evidence="2">QUZm001</strain>
    </source>
</reference>
<keyword evidence="3" id="KW-1185">Reference proteome</keyword>
<evidence type="ECO:0000256" key="1">
    <source>
        <dbReference type="SAM" id="MobiDB-lite"/>
    </source>
</evidence>
<feature type="region of interest" description="Disordered" evidence="1">
    <location>
        <begin position="148"/>
        <end position="171"/>
    </location>
</feature>
<protein>
    <submittedName>
        <fullName evidence="2">Uncharacterized protein</fullName>
    </submittedName>
</protein>
<feature type="compositionally biased region" description="Polar residues" evidence="1">
    <location>
        <begin position="150"/>
        <end position="168"/>
    </location>
</feature>
<name>A0AA38IR71_9CUCU</name>